<gene>
    <name evidence="1" type="ORF">AVEN_31720_1</name>
</gene>
<evidence type="ECO:0008006" key="3">
    <source>
        <dbReference type="Google" id="ProtNLM"/>
    </source>
</evidence>
<sequence length="141" mass="16215">LCTFDEMAPTKFTKFNFRWLYKAAFPQFAGWLSTVKDDIHSAHCIACKSTFSWSNMGIGEIKFHACGSEHKKYFKTTAVTDINEFLFLSRNVELASLVILQKVQILEKLQKVLATKKEQTIQLIITNDETWKAEILWAMTG</sequence>
<dbReference type="EMBL" id="BGPR01047485">
    <property type="protein sequence ID" value="GBO24526.1"/>
    <property type="molecule type" value="Genomic_DNA"/>
</dbReference>
<protein>
    <recommendedName>
        <fullName evidence="3">TTF-type domain-containing protein</fullName>
    </recommendedName>
</protein>
<evidence type="ECO:0000313" key="2">
    <source>
        <dbReference type="Proteomes" id="UP000499080"/>
    </source>
</evidence>
<comment type="caution">
    <text evidence="1">The sequence shown here is derived from an EMBL/GenBank/DDBJ whole genome shotgun (WGS) entry which is preliminary data.</text>
</comment>
<reference evidence="1 2" key="1">
    <citation type="journal article" date="2019" name="Sci. Rep.">
        <title>Orb-weaving spider Araneus ventricosus genome elucidates the spidroin gene catalogue.</title>
        <authorList>
            <person name="Kono N."/>
            <person name="Nakamura H."/>
            <person name="Ohtoshi R."/>
            <person name="Moran D.A.P."/>
            <person name="Shinohara A."/>
            <person name="Yoshida Y."/>
            <person name="Fujiwara M."/>
            <person name="Mori M."/>
            <person name="Tomita M."/>
            <person name="Arakawa K."/>
        </authorList>
    </citation>
    <scope>NUCLEOTIDE SEQUENCE [LARGE SCALE GENOMIC DNA]</scope>
</reference>
<organism evidence="1 2">
    <name type="scientific">Araneus ventricosus</name>
    <name type="common">Orbweaver spider</name>
    <name type="synonym">Epeira ventricosa</name>
    <dbReference type="NCBI Taxonomy" id="182803"/>
    <lineage>
        <taxon>Eukaryota</taxon>
        <taxon>Metazoa</taxon>
        <taxon>Ecdysozoa</taxon>
        <taxon>Arthropoda</taxon>
        <taxon>Chelicerata</taxon>
        <taxon>Arachnida</taxon>
        <taxon>Araneae</taxon>
        <taxon>Araneomorphae</taxon>
        <taxon>Entelegynae</taxon>
        <taxon>Araneoidea</taxon>
        <taxon>Araneidae</taxon>
        <taxon>Araneus</taxon>
    </lineage>
</organism>
<accession>A0A4Y2VK38</accession>
<dbReference type="Proteomes" id="UP000499080">
    <property type="component" value="Unassembled WGS sequence"/>
</dbReference>
<dbReference type="OrthoDB" id="8371828at2759"/>
<name>A0A4Y2VK38_ARAVE</name>
<dbReference type="AlphaFoldDB" id="A0A4Y2VK38"/>
<evidence type="ECO:0000313" key="1">
    <source>
        <dbReference type="EMBL" id="GBO24526.1"/>
    </source>
</evidence>
<proteinExistence type="predicted"/>
<feature type="non-terminal residue" evidence="1">
    <location>
        <position position="1"/>
    </location>
</feature>
<keyword evidence="2" id="KW-1185">Reference proteome</keyword>